<evidence type="ECO:0000313" key="14">
    <source>
        <dbReference type="EMBL" id="ACM04493.1"/>
    </source>
</evidence>
<keyword evidence="6 12" id="KW-0547">Nucleotide-binding</keyword>
<comment type="caution">
    <text evidence="12">Lacks conserved residue(s) required for the propagation of feature annotation.</text>
</comment>
<keyword evidence="11 12" id="KW-0119">Carbohydrate metabolism</keyword>
<comment type="subcellular location">
    <subcellularLocation>
        <location evidence="12">Cytoplasm</location>
    </subcellularLocation>
</comment>
<dbReference type="InterPro" id="IPR002173">
    <property type="entry name" value="Carboh/pur_kinase_PfkB_CS"/>
</dbReference>
<evidence type="ECO:0000259" key="13">
    <source>
        <dbReference type="Pfam" id="PF00294"/>
    </source>
</evidence>
<dbReference type="HAMAP" id="MF_01987">
    <property type="entry name" value="Ribokinase"/>
    <property type="match status" value="1"/>
</dbReference>
<keyword evidence="4 12" id="KW-0808">Transferase</keyword>
<dbReference type="STRING" id="309801.trd_0704"/>
<evidence type="ECO:0000256" key="6">
    <source>
        <dbReference type="ARBA" id="ARBA00022741"/>
    </source>
</evidence>
<dbReference type="GO" id="GO:0046872">
    <property type="term" value="F:metal ion binding"/>
    <property type="evidence" value="ECO:0007669"/>
    <property type="project" value="UniProtKB-KW"/>
</dbReference>
<sequence>MRSFGGRNRWGWTRAMPGRCVVVGSVNTDVVVSVPRFAVAGETIAARDARIVGGGKGANQAVGVARWGVPVALVAALGDDPFSEARRAELVADRVDVGAVRRVPGLGGLALIEIDVHGENRIVIAPGSNGALDAGWVREQFEVLRIGRGDVVCVQLEIPLEAVGAALQCGRGAGAWCLLNATPWTKEAEHLLANCDVLVVNRLEAYQVAGLASSDPLDRVAETLASRVSTVFVTLGVQGAICVAQGTRWRCAAPSVAVVDTTAAGDAFVAAVAAGLIEGLEWPSILQRAVWAGSLAVQRFGAQPSLPEKWEIERALAERPLLVERW</sequence>
<keyword evidence="9 12" id="KW-0460">Magnesium</keyword>
<feature type="binding site" evidence="12">
    <location>
        <position position="305"/>
    </location>
    <ligand>
        <name>K(+)</name>
        <dbReference type="ChEBI" id="CHEBI:29103"/>
    </ligand>
</feature>
<evidence type="ECO:0000313" key="15">
    <source>
        <dbReference type="Proteomes" id="UP000000447"/>
    </source>
</evidence>
<dbReference type="InterPro" id="IPR029056">
    <property type="entry name" value="Ribokinase-like"/>
</dbReference>
<feature type="binding site" evidence="12">
    <location>
        <position position="299"/>
    </location>
    <ligand>
        <name>K(+)</name>
        <dbReference type="ChEBI" id="CHEBI:29103"/>
    </ligand>
</feature>
<proteinExistence type="inferred from homology"/>
<dbReference type="InterPro" id="IPR011611">
    <property type="entry name" value="PfkB_dom"/>
</dbReference>
<evidence type="ECO:0000256" key="8">
    <source>
        <dbReference type="ARBA" id="ARBA00022840"/>
    </source>
</evidence>
<feature type="binding site" evidence="12">
    <location>
        <begin position="27"/>
        <end position="29"/>
    </location>
    <ligand>
        <name>substrate</name>
    </ligand>
</feature>
<evidence type="ECO:0000256" key="12">
    <source>
        <dbReference type="HAMAP-Rule" id="MF_01987"/>
    </source>
</evidence>
<dbReference type="Pfam" id="PF00294">
    <property type="entry name" value="PfkB"/>
    <property type="match status" value="1"/>
</dbReference>
<dbReference type="AlphaFoldDB" id="B9KYZ5"/>
<feature type="binding site" evidence="12">
    <location>
        <position position="266"/>
    </location>
    <ligand>
        <name>substrate</name>
    </ligand>
</feature>
<feature type="binding site" evidence="12">
    <location>
        <position position="157"/>
    </location>
    <ligand>
        <name>substrate</name>
    </ligand>
</feature>
<dbReference type="GO" id="GO:0005829">
    <property type="term" value="C:cytosol"/>
    <property type="evidence" value="ECO:0007669"/>
    <property type="project" value="TreeGrafter"/>
</dbReference>
<evidence type="ECO:0000256" key="2">
    <source>
        <dbReference type="ARBA" id="ARBA00012035"/>
    </source>
</evidence>
<gene>
    <name evidence="12" type="primary">rbsK</name>
    <name evidence="14" type="ordered locus">trd_0704</name>
</gene>
<dbReference type="InterPro" id="IPR002139">
    <property type="entry name" value="Ribo/fructo_kinase"/>
</dbReference>
<comment type="activity regulation">
    <text evidence="12">Activated by a monovalent cation that binds near, but not in, the active site. The most likely occupant of the site in vivo is potassium. Ion binding induces a conformational change that may alter substrate affinity.</text>
</comment>
<keyword evidence="5 12" id="KW-0479">Metal-binding</keyword>
<comment type="function">
    <text evidence="12">Catalyzes the phosphorylation of ribose at O-5 in a reaction requiring ATP and magnesium. The resulting D-ribose-5-phosphate can then be used either for sythesis of nucleotides, histidine, and tryptophan, or as a component of the pentose phosphate pathway.</text>
</comment>
<dbReference type="EC" id="2.7.1.15" evidence="2 12"/>
<comment type="similarity">
    <text evidence="12">Belongs to the carbohydrate kinase PfkB family. Ribokinase subfamily.</text>
</comment>
<evidence type="ECO:0000256" key="9">
    <source>
        <dbReference type="ARBA" id="ARBA00022842"/>
    </source>
</evidence>
<evidence type="ECO:0000256" key="7">
    <source>
        <dbReference type="ARBA" id="ARBA00022777"/>
    </source>
</evidence>
<comment type="similarity">
    <text evidence="1">Belongs to the carbohydrate kinase pfkB family.</text>
</comment>
<keyword evidence="8 12" id="KW-0067">ATP-binding</keyword>
<dbReference type="SUPFAM" id="SSF53613">
    <property type="entry name" value="Ribokinase-like"/>
    <property type="match status" value="1"/>
</dbReference>
<dbReference type="CDD" id="cd01174">
    <property type="entry name" value="ribokinase"/>
    <property type="match status" value="1"/>
</dbReference>
<comment type="subunit">
    <text evidence="12">Homodimer.</text>
</comment>
<keyword evidence="15" id="KW-1185">Reference proteome</keyword>
<evidence type="ECO:0000256" key="4">
    <source>
        <dbReference type="ARBA" id="ARBA00022679"/>
    </source>
</evidence>
<dbReference type="GO" id="GO:0004747">
    <property type="term" value="F:ribokinase activity"/>
    <property type="evidence" value="ECO:0007669"/>
    <property type="project" value="UniProtKB-UniRule"/>
</dbReference>
<dbReference type="UniPathway" id="UPA00916">
    <property type="reaction ID" value="UER00889"/>
</dbReference>
<dbReference type="KEGG" id="tro:trd_0704"/>
<feature type="binding site" evidence="12">
    <location>
        <position position="296"/>
    </location>
    <ligand>
        <name>K(+)</name>
        <dbReference type="ChEBI" id="CHEBI:29103"/>
    </ligand>
</feature>
<organism evidence="14 15">
    <name type="scientific">Thermomicrobium roseum (strain ATCC 27502 / DSM 5159 / P-2)</name>
    <dbReference type="NCBI Taxonomy" id="309801"/>
    <lineage>
        <taxon>Bacteria</taxon>
        <taxon>Pseudomonadati</taxon>
        <taxon>Thermomicrobiota</taxon>
        <taxon>Thermomicrobia</taxon>
        <taxon>Thermomicrobiales</taxon>
        <taxon>Thermomicrobiaceae</taxon>
        <taxon>Thermomicrobium</taxon>
    </lineage>
</organism>
<dbReference type="PANTHER" id="PTHR10584">
    <property type="entry name" value="SUGAR KINASE"/>
    <property type="match status" value="1"/>
</dbReference>
<comment type="catalytic activity">
    <reaction evidence="12">
        <text>D-ribose + ATP = D-ribose 5-phosphate + ADP + H(+)</text>
        <dbReference type="Rhea" id="RHEA:13697"/>
        <dbReference type="ChEBI" id="CHEBI:15378"/>
        <dbReference type="ChEBI" id="CHEBI:30616"/>
        <dbReference type="ChEBI" id="CHEBI:47013"/>
        <dbReference type="ChEBI" id="CHEBI:78346"/>
        <dbReference type="ChEBI" id="CHEBI:456216"/>
        <dbReference type="EC" id="2.7.1.15"/>
    </reaction>
</comment>
<keyword evidence="7 12" id="KW-0418">Kinase</keyword>
<feature type="active site" description="Proton acceptor" evidence="12">
    <location>
        <position position="266"/>
    </location>
</feature>
<dbReference type="GO" id="GO:0019303">
    <property type="term" value="P:D-ribose catabolic process"/>
    <property type="evidence" value="ECO:0007669"/>
    <property type="project" value="UniProtKB-UniRule"/>
</dbReference>
<feature type="binding site" evidence="12">
    <location>
        <position position="301"/>
    </location>
    <ligand>
        <name>K(+)</name>
        <dbReference type="ChEBI" id="CHEBI:29103"/>
    </ligand>
</feature>
<dbReference type="HOGENOM" id="CLU_027634_2_0_0"/>
<dbReference type="PANTHER" id="PTHR10584:SF166">
    <property type="entry name" value="RIBOKINASE"/>
    <property type="match status" value="1"/>
</dbReference>
<evidence type="ECO:0000256" key="10">
    <source>
        <dbReference type="ARBA" id="ARBA00022958"/>
    </source>
</evidence>
<evidence type="ECO:0000256" key="3">
    <source>
        <dbReference type="ARBA" id="ARBA00016943"/>
    </source>
</evidence>
<name>B9KYZ5_THERP</name>
<dbReference type="eggNOG" id="COG0524">
    <property type="taxonomic scope" value="Bacteria"/>
</dbReference>
<protein>
    <recommendedName>
        <fullName evidence="3 12">Ribokinase</fullName>
        <shortName evidence="12">RK</shortName>
        <ecNumber evidence="2 12">2.7.1.15</ecNumber>
    </recommendedName>
</protein>
<reference evidence="14 15" key="1">
    <citation type="journal article" date="2009" name="PLoS ONE">
        <title>Complete genome sequence of the aerobic CO-oxidizing thermophile Thermomicrobium roseum.</title>
        <authorList>
            <person name="Wu D."/>
            <person name="Raymond J."/>
            <person name="Wu M."/>
            <person name="Chatterji S."/>
            <person name="Ren Q."/>
            <person name="Graham J.E."/>
            <person name="Bryant D.A."/>
            <person name="Robb F."/>
            <person name="Colman A."/>
            <person name="Tallon L.J."/>
            <person name="Badger J.H."/>
            <person name="Madupu R."/>
            <person name="Ward N.L."/>
            <person name="Eisen J.A."/>
        </authorList>
    </citation>
    <scope>NUCLEOTIDE SEQUENCE [LARGE SCALE GENOMIC DNA]</scope>
    <source>
        <strain evidence="15">ATCC 27502 / DSM 5159 / P-2</strain>
    </source>
</reference>
<comment type="cofactor">
    <cofactor evidence="12">
        <name>Mg(2+)</name>
        <dbReference type="ChEBI" id="CHEBI:18420"/>
    </cofactor>
    <text evidence="12">Requires a divalent cation, most likely magnesium in vivo, as an electrophilic catalyst to aid phosphoryl group transfer. It is the chelate of the metal and the nucleotide that is the actual substrate.</text>
</comment>
<dbReference type="InterPro" id="IPR011877">
    <property type="entry name" value="Ribokinase"/>
</dbReference>
<keyword evidence="12" id="KW-0963">Cytoplasm</keyword>
<evidence type="ECO:0000256" key="1">
    <source>
        <dbReference type="ARBA" id="ARBA00005380"/>
    </source>
</evidence>
<feature type="binding site" evidence="12">
    <location>
        <position position="260"/>
    </location>
    <ligand>
        <name>K(+)</name>
        <dbReference type="ChEBI" id="CHEBI:29103"/>
    </ligand>
</feature>
<evidence type="ECO:0000256" key="5">
    <source>
        <dbReference type="ARBA" id="ARBA00022723"/>
    </source>
</evidence>
<feature type="binding site" evidence="12">
    <location>
        <begin position="265"/>
        <end position="266"/>
    </location>
    <ligand>
        <name>ATP</name>
        <dbReference type="ChEBI" id="CHEBI:30616"/>
    </ligand>
</feature>
<dbReference type="PROSITE" id="PS00583">
    <property type="entry name" value="PFKB_KINASES_1"/>
    <property type="match status" value="1"/>
</dbReference>
<dbReference type="PROSITE" id="PS00584">
    <property type="entry name" value="PFKB_KINASES_2"/>
    <property type="match status" value="1"/>
</dbReference>
<feature type="binding site" evidence="12">
    <location>
        <begin position="234"/>
        <end position="239"/>
    </location>
    <ligand>
        <name>ATP</name>
        <dbReference type="ChEBI" id="CHEBI:30616"/>
    </ligand>
</feature>
<feature type="binding site" evidence="12">
    <location>
        <position position="201"/>
    </location>
    <ligand>
        <name>ATP</name>
        <dbReference type="ChEBI" id="CHEBI:30616"/>
    </ligand>
</feature>
<feature type="domain" description="Carbohydrate kinase PfkB" evidence="13">
    <location>
        <begin position="20"/>
        <end position="308"/>
    </location>
</feature>
<dbReference type="EMBL" id="CP001275">
    <property type="protein sequence ID" value="ACM04493.1"/>
    <property type="molecule type" value="Genomic_DNA"/>
</dbReference>
<feature type="binding site" evidence="12">
    <location>
        <position position="262"/>
    </location>
    <ligand>
        <name>K(+)</name>
        <dbReference type="ChEBI" id="CHEBI:29103"/>
    </ligand>
</feature>
<accession>B9KYZ5</accession>
<dbReference type="Gene3D" id="3.40.1190.20">
    <property type="match status" value="1"/>
</dbReference>
<dbReference type="PRINTS" id="PR00990">
    <property type="entry name" value="RIBOKINASE"/>
</dbReference>
<evidence type="ECO:0000256" key="11">
    <source>
        <dbReference type="ARBA" id="ARBA00023277"/>
    </source>
</evidence>
<comment type="pathway">
    <text evidence="12">Carbohydrate metabolism; D-ribose degradation; D-ribose 5-phosphate from beta-D-ribopyranose: step 2/2.</text>
</comment>
<keyword evidence="10 12" id="KW-0630">Potassium</keyword>
<dbReference type="Proteomes" id="UP000000447">
    <property type="component" value="Chromosome"/>
</dbReference>
<feature type="binding site" evidence="12">
    <location>
        <begin position="55"/>
        <end position="59"/>
    </location>
    <ligand>
        <name>substrate</name>
    </ligand>
</feature>
<dbReference type="GO" id="GO:0005524">
    <property type="term" value="F:ATP binding"/>
    <property type="evidence" value="ECO:0007669"/>
    <property type="project" value="UniProtKB-UniRule"/>
</dbReference>